<sequence>MRKRRKLSKQLTEQFFLSLYIFFQEGKQPFPFKAVPNYGIKIFLSFKIINHVEDLH</sequence>
<accession>A6IE43</accession>
<dbReference type="EMBL" id="CH473959">
    <property type="protein sequence ID" value="EDM15130.1"/>
    <property type="molecule type" value="Genomic_DNA"/>
</dbReference>
<evidence type="ECO:0000313" key="1">
    <source>
        <dbReference type="EMBL" id="EDM15130.1"/>
    </source>
</evidence>
<name>A6IE43_RAT</name>
<gene>
    <name evidence="1" type="primary">RGD1564660_predicted</name>
    <name evidence="1" type="ORF">rCG_27881</name>
</gene>
<organism evidence="1 2">
    <name type="scientific">Rattus norvegicus</name>
    <name type="common">Rat</name>
    <dbReference type="NCBI Taxonomy" id="10116"/>
    <lineage>
        <taxon>Eukaryota</taxon>
        <taxon>Metazoa</taxon>
        <taxon>Chordata</taxon>
        <taxon>Craniata</taxon>
        <taxon>Vertebrata</taxon>
        <taxon>Euteleostomi</taxon>
        <taxon>Mammalia</taxon>
        <taxon>Eutheria</taxon>
        <taxon>Euarchontoglires</taxon>
        <taxon>Glires</taxon>
        <taxon>Rodentia</taxon>
        <taxon>Myomorpha</taxon>
        <taxon>Muroidea</taxon>
        <taxon>Muridae</taxon>
        <taxon>Murinae</taxon>
        <taxon>Rattus</taxon>
    </lineage>
</organism>
<protein>
    <submittedName>
        <fullName evidence="1">Similar to Ankyrin repeat domain protein 7 (Testis-specific protein TSA806) (Predicted)</fullName>
    </submittedName>
</protein>
<evidence type="ECO:0000313" key="2">
    <source>
        <dbReference type="Proteomes" id="UP000234681"/>
    </source>
</evidence>
<reference evidence="2" key="1">
    <citation type="submission" date="2005-09" db="EMBL/GenBank/DDBJ databases">
        <authorList>
            <person name="Mural R.J."/>
            <person name="Li P.W."/>
            <person name="Adams M.D."/>
            <person name="Amanatides P.G."/>
            <person name="Baden-Tillson H."/>
            <person name="Barnstead M."/>
            <person name="Chin S.H."/>
            <person name="Dew I."/>
            <person name="Evans C.A."/>
            <person name="Ferriera S."/>
            <person name="Flanigan M."/>
            <person name="Fosler C."/>
            <person name="Glodek A."/>
            <person name="Gu Z."/>
            <person name="Holt R.A."/>
            <person name="Jennings D."/>
            <person name="Kraft C.L."/>
            <person name="Lu F."/>
            <person name="Nguyen T."/>
            <person name="Nusskern D.R."/>
            <person name="Pfannkoch C.M."/>
            <person name="Sitter C."/>
            <person name="Sutton G.G."/>
            <person name="Venter J.C."/>
            <person name="Wang Z."/>
            <person name="Woodage T."/>
            <person name="Zheng X.H."/>
            <person name="Zhong F."/>
        </authorList>
    </citation>
    <scope>NUCLEOTIDE SEQUENCE [LARGE SCALE GENOMIC DNA]</scope>
    <source>
        <strain>BN</strain>
        <strain evidence="2">Sprague-Dawley</strain>
    </source>
</reference>
<proteinExistence type="predicted"/>
<dbReference type="AlphaFoldDB" id="A6IE43"/>
<dbReference type="Proteomes" id="UP000234681">
    <property type="component" value="Chromosome 4"/>
</dbReference>